<keyword evidence="2 7" id="KW-0479">Metal-binding</keyword>
<keyword evidence="4 7" id="KW-0369">Histidine metabolism</keyword>
<comment type="catalytic activity">
    <reaction evidence="7">
        <text>4-imidazolone-5-propanoate + H2O = N-formimidoyl-L-glutamate</text>
        <dbReference type="Rhea" id="RHEA:23660"/>
        <dbReference type="ChEBI" id="CHEBI:15377"/>
        <dbReference type="ChEBI" id="CHEBI:58928"/>
        <dbReference type="ChEBI" id="CHEBI:77893"/>
        <dbReference type="EC" id="3.5.2.7"/>
    </reaction>
</comment>
<dbReference type="SUPFAM" id="SSF51338">
    <property type="entry name" value="Composite domain of metallo-dependent hydrolases"/>
    <property type="match status" value="1"/>
</dbReference>
<organism evidence="9 10">
    <name type="scientific">Geosporobacter subterraneus DSM 17957</name>
    <dbReference type="NCBI Taxonomy" id="1121919"/>
    <lineage>
        <taxon>Bacteria</taxon>
        <taxon>Bacillati</taxon>
        <taxon>Bacillota</taxon>
        <taxon>Clostridia</taxon>
        <taxon>Peptostreptococcales</taxon>
        <taxon>Thermotaleaceae</taxon>
        <taxon>Geosporobacter</taxon>
    </lineage>
</organism>
<feature type="binding site" evidence="7">
    <location>
        <position position="252"/>
    </location>
    <ligand>
        <name>Zn(2+)</name>
        <dbReference type="ChEBI" id="CHEBI:29105"/>
    </ligand>
</feature>
<feature type="binding site" evidence="7">
    <location>
        <position position="91"/>
    </location>
    <ligand>
        <name>4-imidazolone-5-propanoate</name>
        <dbReference type="ChEBI" id="CHEBI:77893"/>
    </ligand>
</feature>
<dbReference type="EMBL" id="FQZV01000040">
    <property type="protein sequence ID" value="SHJ76449.1"/>
    <property type="molecule type" value="Genomic_DNA"/>
</dbReference>
<dbReference type="OrthoDB" id="9776455at2"/>
<feature type="binding site" evidence="7">
    <location>
        <position position="154"/>
    </location>
    <ligand>
        <name>4-imidazolone-5-propanoate</name>
        <dbReference type="ChEBI" id="CHEBI:77893"/>
    </ligand>
</feature>
<evidence type="ECO:0000256" key="7">
    <source>
        <dbReference type="HAMAP-Rule" id="MF_00372"/>
    </source>
</evidence>
<evidence type="ECO:0000313" key="10">
    <source>
        <dbReference type="Proteomes" id="UP000184536"/>
    </source>
</evidence>
<feature type="binding site" evidence="7">
    <location>
        <position position="255"/>
    </location>
    <ligand>
        <name>4-imidazolone-5-propanoate</name>
        <dbReference type="ChEBI" id="CHEBI:77893"/>
    </ligand>
</feature>
<dbReference type="PANTHER" id="PTHR42752:SF1">
    <property type="entry name" value="IMIDAZOLONEPROPIONASE-RELATED"/>
    <property type="match status" value="1"/>
</dbReference>
<accession>A0A1M6LZ11</accession>
<dbReference type="SUPFAM" id="SSF51556">
    <property type="entry name" value="Metallo-dependent hydrolases"/>
    <property type="match status" value="1"/>
</dbReference>
<protein>
    <recommendedName>
        <fullName evidence="1 7">Imidazolonepropionase</fullName>
        <ecNumber evidence="1 7">3.5.2.7</ecNumber>
    </recommendedName>
    <alternativeName>
        <fullName evidence="7">Imidazolone-5-propionate hydrolase</fullName>
    </alternativeName>
</protein>
<dbReference type="InterPro" id="IPR005920">
    <property type="entry name" value="HutI"/>
</dbReference>
<sequence>MKKGTVFIKNAAELVTCSGFGPKFGKAMEELHIIPNGAVYIEDGIIQIVGTTEEVERKLPQSPEQVIDAAGKAVLPGFIDSHTHFVFGGYRAEEFSWRLRGDSYMEIMERGGGIINSVRATKEASREELFKAGKKRLDSMLSFGVTTAEGKSGYGLDYETEIKQLEVMDEIDRVHPIDVVKTFLGAHAVPKEYKGREDEFIDFIIEKVLPEIVERNLAEFCDIFCEKNVFSVEQSRRLLSKAKEMGMKLKLHADEIVQLGGAELAAELGAVSADHLLQASDQGIAAMAEKGVIATLLPNTAFSLREHYARARYMIDHHCAVALATDLNPGSCFSESIPLTFALATLYMGMSPEEAVTALTINAAAAVDRADTIGSIDAGKKGDIVILEFPSYKYIPYHVGVNTVEKVVKNGRLVFDKEKGGILC</sequence>
<comment type="cofactor">
    <cofactor evidence="7">
        <name>Zn(2+)</name>
        <dbReference type="ChEBI" id="CHEBI:29105"/>
    </cofactor>
    <cofactor evidence="7">
        <name>Fe(3+)</name>
        <dbReference type="ChEBI" id="CHEBI:29034"/>
    </cofactor>
    <text evidence="7">Binds 1 zinc or iron ion per subunit.</text>
</comment>
<evidence type="ECO:0000256" key="5">
    <source>
        <dbReference type="ARBA" id="ARBA00022833"/>
    </source>
</evidence>
<feature type="binding site" evidence="7">
    <location>
        <position position="331"/>
    </location>
    <ligand>
        <name>4-imidazolone-5-propanoate</name>
        <dbReference type="ChEBI" id="CHEBI:77893"/>
    </ligand>
</feature>
<comment type="function">
    <text evidence="7">Catalyzes the hydrolytic cleavage of the carbon-nitrogen bond in imidazolone-5-propanoate to yield N-formimidoyl-L-glutamate. It is the third step in the universal histidine degradation pathway.</text>
</comment>
<comment type="pathway">
    <text evidence="7">Amino-acid degradation; L-histidine degradation into L-glutamate; N-formimidoyl-L-glutamate from L-histidine: step 3/3.</text>
</comment>
<feature type="domain" description="Amidohydrolase-related" evidence="8">
    <location>
        <begin position="74"/>
        <end position="414"/>
    </location>
</feature>
<dbReference type="GO" id="GO:0019557">
    <property type="term" value="P:L-histidine catabolic process to glutamate and formate"/>
    <property type="evidence" value="ECO:0007669"/>
    <property type="project" value="UniProtKB-UniPathway"/>
</dbReference>
<keyword evidence="6 7" id="KW-0408">Iron</keyword>
<dbReference type="InterPro" id="IPR006680">
    <property type="entry name" value="Amidohydro-rel"/>
</dbReference>
<keyword evidence="5 7" id="KW-0862">Zinc</keyword>
<dbReference type="FunFam" id="3.20.20.140:FF:000007">
    <property type="entry name" value="Imidazolonepropionase"/>
    <property type="match status" value="1"/>
</dbReference>
<feature type="binding site" evidence="7">
    <location>
        <position position="326"/>
    </location>
    <ligand>
        <name>Fe(3+)</name>
        <dbReference type="ChEBI" id="CHEBI:29034"/>
    </ligand>
</feature>
<evidence type="ECO:0000256" key="1">
    <source>
        <dbReference type="ARBA" id="ARBA00012864"/>
    </source>
</evidence>
<dbReference type="GO" id="GO:0008270">
    <property type="term" value="F:zinc ion binding"/>
    <property type="evidence" value="ECO:0007669"/>
    <property type="project" value="UniProtKB-UniRule"/>
</dbReference>
<dbReference type="PANTHER" id="PTHR42752">
    <property type="entry name" value="IMIDAZOLONEPROPIONASE"/>
    <property type="match status" value="1"/>
</dbReference>
<feature type="binding site" evidence="7">
    <location>
        <position position="84"/>
    </location>
    <ligand>
        <name>Zn(2+)</name>
        <dbReference type="ChEBI" id="CHEBI:29105"/>
    </ligand>
</feature>
<dbReference type="GO" id="GO:0005737">
    <property type="term" value="C:cytoplasm"/>
    <property type="evidence" value="ECO:0007669"/>
    <property type="project" value="UniProtKB-SubCell"/>
</dbReference>
<dbReference type="GO" id="GO:0019556">
    <property type="term" value="P:L-histidine catabolic process to glutamate and formamide"/>
    <property type="evidence" value="ECO:0007669"/>
    <property type="project" value="UniProtKB-UniRule"/>
</dbReference>
<dbReference type="Proteomes" id="UP000184536">
    <property type="component" value="Unassembled WGS sequence"/>
</dbReference>
<evidence type="ECO:0000259" key="8">
    <source>
        <dbReference type="Pfam" id="PF01979"/>
    </source>
</evidence>
<comment type="similarity">
    <text evidence="7">Belongs to the metallo-dependent hydrolases superfamily. HutI family.</text>
</comment>
<evidence type="ECO:0000313" key="9">
    <source>
        <dbReference type="EMBL" id="SHJ76449.1"/>
    </source>
</evidence>
<comment type="subcellular location">
    <subcellularLocation>
        <location evidence="7">Cytoplasm</location>
    </subcellularLocation>
</comment>
<dbReference type="InterPro" id="IPR032466">
    <property type="entry name" value="Metal_Hydrolase"/>
</dbReference>
<proteinExistence type="inferred from homology"/>
<keyword evidence="10" id="KW-1185">Reference proteome</keyword>
<keyword evidence="3 7" id="KW-0378">Hydrolase</keyword>
<dbReference type="RefSeq" id="WP_110941881.1">
    <property type="nucleotide sequence ID" value="NZ_FQZV01000040.1"/>
</dbReference>
<evidence type="ECO:0000256" key="4">
    <source>
        <dbReference type="ARBA" id="ARBA00022808"/>
    </source>
</evidence>
<evidence type="ECO:0000256" key="2">
    <source>
        <dbReference type="ARBA" id="ARBA00022723"/>
    </source>
</evidence>
<dbReference type="HAMAP" id="MF_00372">
    <property type="entry name" value="HutI"/>
    <property type="match status" value="1"/>
</dbReference>
<dbReference type="Pfam" id="PF01979">
    <property type="entry name" value="Amidohydro_1"/>
    <property type="match status" value="1"/>
</dbReference>
<dbReference type="UniPathway" id="UPA00379">
    <property type="reaction ID" value="UER00551"/>
</dbReference>
<feature type="binding site" evidence="7">
    <location>
        <position position="326"/>
    </location>
    <ligand>
        <name>Zn(2+)</name>
        <dbReference type="ChEBI" id="CHEBI:29105"/>
    </ligand>
</feature>
<feature type="binding site" evidence="7">
    <location>
        <position position="84"/>
    </location>
    <ligand>
        <name>Fe(3+)</name>
        <dbReference type="ChEBI" id="CHEBI:29034"/>
    </ligand>
</feature>
<dbReference type="Gene3D" id="2.30.40.10">
    <property type="entry name" value="Urease, subunit C, domain 1"/>
    <property type="match status" value="1"/>
</dbReference>
<feature type="binding site" evidence="7">
    <location>
        <position position="328"/>
    </location>
    <ligand>
        <name>N-formimidoyl-L-glutamate</name>
        <dbReference type="ChEBI" id="CHEBI:58928"/>
    </ligand>
</feature>
<feature type="binding site" evidence="7">
    <location>
        <position position="330"/>
    </location>
    <ligand>
        <name>N-formimidoyl-L-glutamate</name>
        <dbReference type="ChEBI" id="CHEBI:58928"/>
    </ligand>
</feature>
<dbReference type="Gene3D" id="3.20.20.140">
    <property type="entry name" value="Metal-dependent hydrolases"/>
    <property type="match status" value="1"/>
</dbReference>
<reference evidence="10" key="1">
    <citation type="submission" date="2016-11" db="EMBL/GenBank/DDBJ databases">
        <authorList>
            <person name="Varghese N."/>
            <person name="Submissions S."/>
        </authorList>
    </citation>
    <scope>NUCLEOTIDE SEQUENCE [LARGE SCALE GENOMIC DNA]</scope>
    <source>
        <strain evidence="10">DSM 17957</strain>
    </source>
</reference>
<evidence type="ECO:0000256" key="3">
    <source>
        <dbReference type="ARBA" id="ARBA00022801"/>
    </source>
</evidence>
<feature type="binding site" evidence="7">
    <location>
        <position position="82"/>
    </location>
    <ligand>
        <name>Fe(3+)</name>
        <dbReference type="ChEBI" id="CHEBI:29034"/>
    </ligand>
</feature>
<dbReference type="NCBIfam" id="TIGR01224">
    <property type="entry name" value="hutI"/>
    <property type="match status" value="1"/>
</dbReference>
<feature type="binding site" evidence="7">
    <location>
        <position position="154"/>
    </location>
    <ligand>
        <name>N-formimidoyl-L-glutamate</name>
        <dbReference type="ChEBI" id="CHEBI:58928"/>
    </ligand>
</feature>
<keyword evidence="7" id="KW-0963">Cytoplasm</keyword>
<dbReference type="GO" id="GO:0005506">
    <property type="term" value="F:iron ion binding"/>
    <property type="evidence" value="ECO:0007669"/>
    <property type="project" value="UniProtKB-UniRule"/>
</dbReference>
<gene>
    <name evidence="7" type="primary">hutI</name>
    <name evidence="9" type="ORF">SAMN02745975_02817</name>
</gene>
<dbReference type="AlphaFoldDB" id="A0A1M6LZ11"/>
<evidence type="ECO:0000256" key="6">
    <source>
        <dbReference type="ARBA" id="ARBA00023004"/>
    </source>
</evidence>
<name>A0A1M6LZ11_9FIRM</name>
<dbReference type="EC" id="3.5.2.7" evidence="1 7"/>
<feature type="binding site" evidence="7">
    <location>
        <position position="252"/>
    </location>
    <ligand>
        <name>Fe(3+)</name>
        <dbReference type="ChEBI" id="CHEBI:29034"/>
    </ligand>
</feature>
<dbReference type="STRING" id="1121919.SAMN02745975_02817"/>
<dbReference type="GO" id="GO:0050480">
    <property type="term" value="F:imidazolonepropionase activity"/>
    <property type="evidence" value="ECO:0007669"/>
    <property type="project" value="UniProtKB-UniRule"/>
</dbReference>
<feature type="binding site" evidence="7">
    <location>
        <position position="187"/>
    </location>
    <ligand>
        <name>4-imidazolone-5-propanoate</name>
        <dbReference type="ChEBI" id="CHEBI:77893"/>
    </ligand>
</feature>
<dbReference type="InterPro" id="IPR011059">
    <property type="entry name" value="Metal-dep_hydrolase_composite"/>
</dbReference>
<feature type="binding site" evidence="7">
    <location>
        <position position="82"/>
    </location>
    <ligand>
        <name>Zn(2+)</name>
        <dbReference type="ChEBI" id="CHEBI:29105"/>
    </ligand>
</feature>
<dbReference type="CDD" id="cd01296">
    <property type="entry name" value="Imidazolone-5PH"/>
    <property type="match status" value="1"/>
</dbReference>